<dbReference type="Proteomes" id="UP001208656">
    <property type="component" value="Unassembled WGS sequence"/>
</dbReference>
<dbReference type="InterPro" id="IPR029016">
    <property type="entry name" value="GAF-like_dom_sf"/>
</dbReference>
<evidence type="ECO:0000259" key="2">
    <source>
        <dbReference type="SMART" id="SM00065"/>
    </source>
</evidence>
<dbReference type="InterPro" id="IPR025736">
    <property type="entry name" value="PucR_C-HTH_dom"/>
</dbReference>
<gene>
    <name evidence="3" type="ORF">OEV82_08490</name>
</gene>
<dbReference type="EMBL" id="JAOUSE010000022">
    <property type="protein sequence ID" value="MCU9594492.1"/>
    <property type="molecule type" value="Genomic_DNA"/>
</dbReference>
<keyword evidence="4" id="KW-1185">Reference proteome</keyword>
<evidence type="ECO:0000313" key="3">
    <source>
        <dbReference type="EMBL" id="MCU9594492.1"/>
    </source>
</evidence>
<dbReference type="InterPro" id="IPR051448">
    <property type="entry name" value="CdaR-like_regulators"/>
</dbReference>
<dbReference type="SUPFAM" id="SSF55781">
    <property type="entry name" value="GAF domain-like"/>
    <property type="match status" value="2"/>
</dbReference>
<dbReference type="InterPro" id="IPR042070">
    <property type="entry name" value="PucR_C-HTH_sf"/>
</dbReference>
<dbReference type="Pfam" id="PF13492">
    <property type="entry name" value="GAF_3"/>
    <property type="match status" value="1"/>
</dbReference>
<comment type="caution">
    <text evidence="3">The sequence shown here is derived from an EMBL/GenBank/DDBJ whole genome shotgun (WGS) entry which is preliminary data.</text>
</comment>
<feature type="domain" description="GAF" evidence="2">
    <location>
        <begin position="190"/>
        <end position="316"/>
    </location>
</feature>
<dbReference type="Gene3D" id="1.10.10.2840">
    <property type="entry name" value="PucR C-terminal helix-turn-helix domain"/>
    <property type="match status" value="1"/>
</dbReference>
<organism evidence="3 4">
    <name type="scientific">Pallidibacillus thermolactis</name>
    <dbReference type="NCBI Taxonomy" id="251051"/>
    <lineage>
        <taxon>Bacteria</taxon>
        <taxon>Bacillati</taxon>
        <taxon>Bacillota</taxon>
        <taxon>Bacilli</taxon>
        <taxon>Bacillales</taxon>
        <taxon>Bacillaceae</taxon>
        <taxon>Pallidibacillus</taxon>
    </lineage>
</organism>
<dbReference type="Pfam" id="PF17853">
    <property type="entry name" value="GGDEF_2"/>
    <property type="match status" value="1"/>
</dbReference>
<dbReference type="RefSeq" id="WP_263061591.1">
    <property type="nucleotide sequence ID" value="NZ_JAOUSE010000022.1"/>
</dbReference>
<name>A0ABT2WGE0_9BACI</name>
<proteinExistence type="inferred from homology"/>
<dbReference type="PANTHER" id="PTHR33744:SF1">
    <property type="entry name" value="DNA-BINDING TRANSCRIPTIONAL ACTIVATOR ADER"/>
    <property type="match status" value="1"/>
</dbReference>
<dbReference type="Pfam" id="PF13556">
    <property type="entry name" value="HTH_30"/>
    <property type="match status" value="1"/>
</dbReference>
<accession>A0ABT2WGE0</accession>
<reference evidence="3 4" key="1">
    <citation type="submission" date="2022-10" db="EMBL/GenBank/DDBJ databases">
        <title>Description of Fervidibacillus gen. nov. in the family Fervidibacillaceae fam. nov. with two species, Fervidibacillus albus sp. nov., and Fervidibacillus halotolerans sp. nov., isolated from tidal flat sediments.</title>
        <authorList>
            <person name="Kwon K.K."/>
            <person name="Yang S.-H."/>
        </authorList>
    </citation>
    <scope>NUCLEOTIDE SEQUENCE [LARGE SCALE GENOMIC DNA]</scope>
    <source>
        <strain evidence="3 4">DSM 23332</strain>
    </source>
</reference>
<dbReference type="InterPro" id="IPR003018">
    <property type="entry name" value="GAF"/>
</dbReference>
<comment type="similarity">
    <text evidence="1">Belongs to the CdaR family.</text>
</comment>
<dbReference type="Gene3D" id="3.30.450.40">
    <property type="match status" value="2"/>
</dbReference>
<sequence>MTDQKKEKLMTKIENHLRLITRQLLKFDTVEEVLNYLIEAFQSRLNCDFIGVILRQNDQLIPKVWNGALQSLKQSFPIPVTICSPILFQKSLTYKDEVVNENESCEFMNLLKSVPLETWFTVPIQDERENYGFCVIGYLNYTPLYEMDKVFNEFGKDVAVAMQLAEQKELERKKIKGIEFVVKNLKVDESLDELIGKIVEQAGISTNAAFAGIYLYNEEKNYFIFHPPSYGELVKQEKIITYKNYVLKDFFEYLEKPGGKEMTVPLTLDLKTLGVLHVEKKNMAGVFTKADLDILTVLAEHVATILKNVYLYQQEKEQMKRLQSLLEYEQLLVKQTIEEEDFDSITKISGQIFQKQVLLFDRYFHIITASKKSLLSKIELIDKKGNASNLTFNHNGGTKYTLCVDGKAKEFLIWRIIGGRNLLGYLAIEYDQEELDPFYLLAVDLVRNIYSVQFIKKKLVIDAVAQVKDNFIEKLLVEKNMDMNSIIQYMNIFKWNLYKPHRVAVLYIRTTETRTDKTNIFEQQSKKFQIFNDLKEKITQLDSQIIFAKKSEEFVLIVPVEKEQQAAKKYWYRLLNQMEQWLNVRGDNCVLKLGIGGTTESIYDYYNCYQQALQTLNVIMHQDNSESVKFFDELGSYTLLHLIKDTEEAKFFMNTYLEKLKSYSESNQVDLFHTLRVFLEQNGSIKHTADKLYIHRSTLLYRLEKIKEIIGMDIHNAEIRFNLLLTYKLYDLQHYKQKGQ</sequence>
<evidence type="ECO:0000313" key="4">
    <source>
        <dbReference type="Proteomes" id="UP001208656"/>
    </source>
</evidence>
<protein>
    <submittedName>
        <fullName evidence="3">Helix-turn-helix domain-containing protein</fullName>
    </submittedName>
</protein>
<dbReference type="PANTHER" id="PTHR33744">
    <property type="entry name" value="CARBOHYDRATE DIACID REGULATOR"/>
    <property type="match status" value="1"/>
</dbReference>
<evidence type="ECO:0000256" key="1">
    <source>
        <dbReference type="ARBA" id="ARBA00006754"/>
    </source>
</evidence>
<dbReference type="InterPro" id="IPR041522">
    <property type="entry name" value="CdaR_GGDEF"/>
</dbReference>
<dbReference type="SMART" id="SM00065">
    <property type="entry name" value="GAF"/>
    <property type="match status" value="1"/>
</dbReference>